<protein>
    <submittedName>
        <fullName evidence="1">Uncharacterized protein</fullName>
    </submittedName>
</protein>
<accession>A0A0W8G6U2</accession>
<sequence>MTAAMQTMESGGGRHMGPVAGMEIISDSTLCLMPHRLPRRCPACGTVFHGSVISPVASGPNTACPYCLDAHTVPLVPQ</sequence>
<comment type="caution">
    <text evidence="1">The sequence shown here is derived from an EMBL/GenBank/DDBJ whole genome shotgun (WGS) entry which is preliminary data.</text>
</comment>
<evidence type="ECO:0000313" key="1">
    <source>
        <dbReference type="EMBL" id="KUG28832.1"/>
    </source>
</evidence>
<organism evidence="1">
    <name type="scientific">hydrocarbon metagenome</name>
    <dbReference type="NCBI Taxonomy" id="938273"/>
    <lineage>
        <taxon>unclassified sequences</taxon>
        <taxon>metagenomes</taxon>
        <taxon>ecological metagenomes</taxon>
    </lineage>
</organism>
<proteinExistence type="predicted"/>
<dbReference type="AlphaFoldDB" id="A0A0W8G6U2"/>
<gene>
    <name evidence="1" type="ORF">ASZ90_001288</name>
</gene>
<dbReference type="EMBL" id="LNQE01000171">
    <property type="protein sequence ID" value="KUG28832.1"/>
    <property type="molecule type" value="Genomic_DNA"/>
</dbReference>
<name>A0A0W8G6U2_9ZZZZ</name>
<reference evidence="1" key="1">
    <citation type="journal article" date="2015" name="Proc. Natl. Acad. Sci. U.S.A.">
        <title>Networks of energetic and metabolic interactions define dynamics in microbial communities.</title>
        <authorList>
            <person name="Embree M."/>
            <person name="Liu J.K."/>
            <person name="Al-Bassam M.M."/>
            <person name="Zengler K."/>
        </authorList>
    </citation>
    <scope>NUCLEOTIDE SEQUENCE</scope>
</reference>